<dbReference type="GO" id="GO:0003824">
    <property type="term" value="F:catalytic activity"/>
    <property type="evidence" value="ECO:0007669"/>
    <property type="project" value="InterPro"/>
</dbReference>
<dbReference type="KEGG" id="rsz:108831576"/>
<feature type="compositionally biased region" description="Polar residues" evidence="1">
    <location>
        <begin position="57"/>
        <end position="66"/>
    </location>
</feature>
<proteinExistence type="predicted"/>
<gene>
    <name evidence="4" type="primary">LOC108831576</name>
</gene>
<dbReference type="InterPro" id="IPR005135">
    <property type="entry name" value="Endo/exonuclease/phosphatase"/>
</dbReference>
<dbReference type="OrthoDB" id="1111338at2759"/>
<dbReference type="PANTHER" id="PTHR33710">
    <property type="entry name" value="BNAC02G09200D PROTEIN"/>
    <property type="match status" value="1"/>
</dbReference>
<feature type="compositionally biased region" description="Polar residues" evidence="1">
    <location>
        <begin position="1"/>
        <end position="10"/>
    </location>
</feature>
<protein>
    <submittedName>
        <fullName evidence="4">Uncharacterized protein LOC108831576</fullName>
    </submittedName>
</protein>
<dbReference type="PANTHER" id="PTHR33710:SF79">
    <property type="entry name" value="OS06G0205337 PROTEIN"/>
    <property type="match status" value="1"/>
</dbReference>
<evidence type="ECO:0000313" key="3">
    <source>
        <dbReference type="Proteomes" id="UP000504610"/>
    </source>
</evidence>
<reference evidence="4" key="2">
    <citation type="submission" date="2025-08" db="UniProtKB">
        <authorList>
            <consortium name="RefSeq"/>
        </authorList>
    </citation>
    <scope>IDENTIFICATION</scope>
    <source>
        <tissue evidence="4">Leaf</tissue>
    </source>
</reference>
<dbReference type="RefSeq" id="XP_018460607.1">
    <property type="nucleotide sequence ID" value="XM_018605105.1"/>
</dbReference>
<feature type="domain" description="Endonuclease/exonuclease/phosphatase" evidence="2">
    <location>
        <begin position="216"/>
        <end position="384"/>
    </location>
</feature>
<dbReference type="Gene3D" id="3.60.10.10">
    <property type="entry name" value="Endonuclease/exonuclease/phosphatase"/>
    <property type="match status" value="1"/>
</dbReference>
<dbReference type="Pfam" id="PF03372">
    <property type="entry name" value="Exo_endo_phos"/>
    <property type="match status" value="1"/>
</dbReference>
<evidence type="ECO:0000313" key="4">
    <source>
        <dbReference type="RefSeq" id="XP_018460607.1"/>
    </source>
</evidence>
<organism evidence="3 4">
    <name type="scientific">Raphanus sativus</name>
    <name type="common">Radish</name>
    <name type="synonym">Raphanus raphanistrum var. sativus</name>
    <dbReference type="NCBI Taxonomy" id="3726"/>
    <lineage>
        <taxon>Eukaryota</taxon>
        <taxon>Viridiplantae</taxon>
        <taxon>Streptophyta</taxon>
        <taxon>Embryophyta</taxon>
        <taxon>Tracheophyta</taxon>
        <taxon>Spermatophyta</taxon>
        <taxon>Magnoliopsida</taxon>
        <taxon>eudicotyledons</taxon>
        <taxon>Gunneridae</taxon>
        <taxon>Pentapetalae</taxon>
        <taxon>rosids</taxon>
        <taxon>malvids</taxon>
        <taxon>Brassicales</taxon>
        <taxon>Brassicaceae</taxon>
        <taxon>Brassiceae</taxon>
        <taxon>Raphanus</taxon>
    </lineage>
</organism>
<dbReference type="SUPFAM" id="SSF56219">
    <property type="entry name" value="DNase I-like"/>
    <property type="match status" value="1"/>
</dbReference>
<feature type="region of interest" description="Disordered" evidence="1">
    <location>
        <begin position="1"/>
        <end position="95"/>
    </location>
</feature>
<feature type="compositionally biased region" description="Basic residues" evidence="1">
    <location>
        <begin position="150"/>
        <end position="161"/>
    </location>
</feature>
<dbReference type="GeneID" id="108831576"/>
<dbReference type="Proteomes" id="UP000504610">
    <property type="component" value="Chromosome 2"/>
</dbReference>
<feature type="compositionally biased region" description="Basic and acidic residues" evidence="1">
    <location>
        <begin position="11"/>
        <end position="29"/>
    </location>
</feature>
<evidence type="ECO:0000259" key="2">
    <source>
        <dbReference type="Pfam" id="PF03372"/>
    </source>
</evidence>
<reference evidence="3" key="1">
    <citation type="journal article" date="2019" name="Database">
        <title>The radish genome database (RadishGD): an integrated information resource for radish genomics.</title>
        <authorList>
            <person name="Yu H.J."/>
            <person name="Baek S."/>
            <person name="Lee Y.J."/>
            <person name="Cho A."/>
            <person name="Mun J.H."/>
        </authorList>
    </citation>
    <scope>NUCLEOTIDE SEQUENCE [LARGE SCALE GENOMIC DNA]</scope>
    <source>
        <strain evidence="3">cv. WK10039</strain>
    </source>
</reference>
<evidence type="ECO:0000256" key="1">
    <source>
        <dbReference type="SAM" id="MobiDB-lite"/>
    </source>
</evidence>
<sequence>MEEISGQSSENEAKKGDDKEAELSQRVDVEENWSLVSPMKVGRQGQHSSRKEEEYQISASKFSVLNSVEVEEGEIQSKEQNINEAEDGEIQREEQNIKEVEVSEIQKEKQNINEDSDEEVVDIGEQNMELEEDLLEEDILEKQESNKGKVAAKKGGRKGQKARAQDANPLGKRSSRHWLSNKEMKFGCILETKVKERKVNNIISSSFRDWSLMTNYECSEGGRIWVLWRESIIMTPVYKTDQMITCSVGLKDEEDVYCTFVYASNQMEERKRLWEDLTHHCNSPCFKNKPWLIMGDFNEILEVEESSRFADFGSISSGMRDFQRVVLHCHLTDMAFQGPLHTWCNKREEGVICKKLDRVLLNDAALLRFPNAYSVFESGGCSDHMRCKIQIWSPMEKIRRPFKYVNAIGSLPEFLPMVKSYWDTTEKLFHSTSALFRFSKKLKNLKPLIREMGKSKLGNQSRRAKEAYEILCVKQQQTLLGPSSSTIQEEVSAYEEWLHVAGLEEDFLKQRAKLHWLDVGDQNNKTFYNAIKTRQAQNTIREIRTHDGSIVTTQAEIKNEAERFFF</sequence>
<dbReference type="InterPro" id="IPR036691">
    <property type="entry name" value="Endo/exonu/phosph_ase_sf"/>
</dbReference>
<keyword evidence="3" id="KW-1185">Reference proteome</keyword>
<accession>A0A6J0LKS4</accession>
<dbReference type="AlphaFoldDB" id="A0A6J0LKS4"/>
<feature type="region of interest" description="Disordered" evidence="1">
    <location>
        <begin position="145"/>
        <end position="174"/>
    </location>
</feature>
<name>A0A6J0LKS4_RAPSA</name>